<dbReference type="EMBL" id="MHQM01000020">
    <property type="protein sequence ID" value="OHA03785.1"/>
    <property type="molecule type" value="Genomic_DNA"/>
</dbReference>
<accession>A0A1G2KWG8</accession>
<dbReference type="SUPFAM" id="SSF54523">
    <property type="entry name" value="Pili subunits"/>
    <property type="match status" value="1"/>
</dbReference>
<keyword evidence="1" id="KW-0812">Transmembrane</keyword>
<organism evidence="2 3">
    <name type="scientific">Candidatus Sungbacteria bacterium RIFCSPHIGHO2_02_FULL_52_23</name>
    <dbReference type="NCBI Taxonomy" id="1802274"/>
    <lineage>
        <taxon>Bacteria</taxon>
        <taxon>Candidatus Sungiibacteriota</taxon>
    </lineage>
</organism>
<dbReference type="Gene3D" id="3.30.700.10">
    <property type="entry name" value="Glycoprotein, Type 4 Pilin"/>
    <property type="match status" value="1"/>
</dbReference>
<dbReference type="Proteomes" id="UP000178510">
    <property type="component" value="Unassembled WGS sequence"/>
</dbReference>
<evidence type="ECO:0000256" key="1">
    <source>
        <dbReference type="SAM" id="Phobius"/>
    </source>
</evidence>
<comment type="caution">
    <text evidence="2">The sequence shown here is derived from an EMBL/GenBank/DDBJ whole genome shotgun (WGS) entry which is preliminary data.</text>
</comment>
<sequence>MMTKRKSSHHSVRVKKKFLTGFTLLEVVVYVALLGVLSVFVVNSFMQVVNLYARARAEREALANARGMLEIIVKNVAQAQEVYTPTSRFNIDAGQLSLVTNATSTLGHTTSYIDIWTDGGAAMIRSEGAGNVTLSAGSVRVTKLYFERIVQAIGREAIRVTIRVDAAGAKFPASVTLISTAAIRGNY</sequence>
<dbReference type="STRING" id="1802274.A3J58_00760"/>
<reference evidence="2 3" key="1">
    <citation type="journal article" date="2016" name="Nat. Commun.">
        <title>Thousands of microbial genomes shed light on interconnected biogeochemical processes in an aquifer system.</title>
        <authorList>
            <person name="Anantharaman K."/>
            <person name="Brown C.T."/>
            <person name="Hug L.A."/>
            <person name="Sharon I."/>
            <person name="Castelle C.J."/>
            <person name="Probst A.J."/>
            <person name="Thomas B.C."/>
            <person name="Singh A."/>
            <person name="Wilkins M.J."/>
            <person name="Karaoz U."/>
            <person name="Brodie E.L."/>
            <person name="Williams K.H."/>
            <person name="Hubbard S.S."/>
            <person name="Banfield J.F."/>
        </authorList>
    </citation>
    <scope>NUCLEOTIDE SEQUENCE [LARGE SCALE GENOMIC DNA]</scope>
</reference>
<evidence type="ECO:0000313" key="2">
    <source>
        <dbReference type="EMBL" id="OHA03785.1"/>
    </source>
</evidence>
<evidence type="ECO:0008006" key="4">
    <source>
        <dbReference type="Google" id="ProtNLM"/>
    </source>
</evidence>
<protein>
    <recommendedName>
        <fullName evidence="4">Prepilin-type N-terminal cleavage/methylation domain-containing protein</fullName>
    </recommendedName>
</protein>
<feature type="transmembrane region" description="Helical" evidence="1">
    <location>
        <begin position="21"/>
        <end position="46"/>
    </location>
</feature>
<dbReference type="AlphaFoldDB" id="A0A1G2KWG8"/>
<proteinExistence type="predicted"/>
<keyword evidence="1" id="KW-0472">Membrane</keyword>
<evidence type="ECO:0000313" key="3">
    <source>
        <dbReference type="Proteomes" id="UP000178510"/>
    </source>
</evidence>
<name>A0A1G2KWG8_9BACT</name>
<gene>
    <name evidence="2" type="ORF">A3J58_00760</name>
</gene>
<keyword evidence="1" id="KW-1133">Transmembrane helix</keyword>
<dbReference type="InterPro" id="IPR045584">
    <property type="entry name" value="Pilin-like"/>
</dbReference>